<dbReference type="FunFam" id="1.10.238.10:FF:000054">
    <property type="entry name" value="Calbindin 2"/>
    <property type="match status" value="1"/>
</dbReference>
<dbReference type="SUPFAM" id="SSF47473">
    <property type="entry name" value="EF-hand"/>
    <property type="match status" value="2"/>
</dbReference>
<comment type="similarity">
    <text evidence="1">Belongs to the calbindin family.</text>
</comment>
<dbReference type="PANTHER" id="PTHR19972">
    <property type="entry name" value="CALBINDIN"/>
    <property type="match status" value="1"/>
</dbReference>
<feature type="domain" description="EF-hand" evidence="5">
    <location>
        <begin position="127"/>
        <end position="162"/>
    </location>
</feature>
<dbReference type="GO" id="GO:0005634">
    <property type="term" value="C:nucleus"/>
    <property type="evidence" value="ECO:0007669"/>
    <property type="project" value="TreeGrafter"/>
</dbReference>
<dbReference type="GO" id="GO:1900271">
    <property type="term" value="P:regulation of long-term synaptic potentiation"/>
    <property type="evidence" value="ECO:0007669"/>
    <property type="project" value="TreeGrafter"/>
</dbReference>
<evidence type="ECO:0000256" key="2">
    <source>
        <dbReference type="ARBA" id="ARBA00022723"/>
    </source>
</evidence>
<dbReference type="GO" id="GO:0005829">
    <property type="term" value="C:cytosol"/>
    <property type="evidence" value="ECO:0007669"/>
    <property type="project" value="TreeGrafter"/>
</dbReference>
<dbReference type="PROSITE" id="PS50222">
    <property type="entry name" value="EF_HAND_2"/>
    <property type="match status" value="6"/>
</dbReference>
<evidence type="ECO:0000259" key="5">
    <source>
        <dbReference type="PROSITE" id="PS50222"/>
    </source>
</evidence>
<keyword evidence="6" id="KW-1185">Reference proteome</keyword>
<feature type="domain" description="EF-hand" evidence="5">
    <location>
        <begin position="81"/>
        <end position="116"/>
    </location>
</feature>
<dbReference type="GO" id="GO:0043195">
    <property type="term" value="C:terminal bouton"/>
    <property type="evidence" value="ECO:0007669"/>
    <property type="project" value="TreeGrafter"/>
</dbReference>
<dbReference type="OrthoDB" id="428774at2759"/>
<dbReference type="GO" id="GO:0099509">
    <property type="term" value="P:regulation of presynaptic cytosolic calcium ion concentration"/>
    <property type="evidence" value="ECO:0007669"/>
    <property type="project" value="TreeGrafter"/>
</dbReference>
<evidence type="ECO:0000256" key="3">
    <source>
        <dbReference type="ARBA" id="ARBA00022737"/>
    </source>
</evidence>
<accession>A0A1I8GV54</accession>
<dbReference type="PANTHER" id="PTHR19972:SF10">
    <property type="entry name" value="CALBINDIN-32"/>
    <property type="match status" value="1"/>
</dbReference>
<protein>
    <submittedName>
        <fullName evidence="7 8">Calbindin-32</fullName>
    </submittedName>
</protein>
<feature type="domain" description="EF-hand" evidence="5">
    <location>
        <begin position="31"/>
        <end position="66"/>
    </location>
</feature>
<feature type="domain" description="EF-hand" evidence="5">
    <location>
        <begin position="218"/>
        <end position="253"/>
    </location>
</feature>
<keyword evidence="4" id="KW-0106">Calcium</keyword>
<proteinExistence type="inferred from homology"/>
<dbReference type="GO" id="GO:0030425">
    <property type="term" value="C:dendrite"/>
    <property type="evidence" value="ECO:0007669"/>
    <property type="project" value="TreeGrafter"/>
</dbReference>
<dbReference type="AlphaFoldDB" id="A0A1I8GV54"/>
<keyword evidence="3" id="KW-0677">Repeat</keyword>
<organism evidence="6 8">
    <name type="scientific">Macrostomum lignano</name>
    <dbReference type="NCBI Taxonomy" id="282301"/>
    <lineage>
        <taxon>Eukaryota</taxon>
        <taxon>Metazoa</taxon>
        <taxon>Spiralia</taxon>
        <taxon>Lophotrochozoa</taxon>
        <taxon>Platyhelminthes</taxon>
        <taxon>Rhabditophora</taxon>
        <taxon>Macrostomorpha</taxon>
        <taxon>Macrostomida</taxon>
        <taxon>Macrostomidae</taxon>
        <taxon>Macrostomum</taxon>
    </lineage>
</organism>
<evidence type="ECO:0000256" key="1">
    <source>
        <dbReference type="ARBA" id="ARBA00007217"/>
    </source>
</evidence>
<evidence type="ECO:0000313" key="7">
    <source>
        <dbReference type="WBParaSite" id="maker-uti_cns_0002429-snap-gene-0.7-mRNA-1"/>
    </source>
</evidence>
<dbReference type="WBParaSite" id="maker-uti_cns_0003133-snap-gene-0.4-mRNA-1">
    <property type="protein sequence ID" value="maker-uti_cns_0003133-snap-gene-0.4-mRNA-1"/>
    <property type="gene ID" value="maker-uti_cns_0003133-snap-gene-0.4"/>
</dbReference>
<dbReference type="InterPro" id="IPR035799">
    <property type="entry name" value="EFh_CBN"/>
</dbReference>
<dbReference type="Proteomes" id="UP000095280">
    <property type="component" value="Unplaced"/>
</dbReference>
<dbReference type="InterPro" id="IPR051001">
    <property type="entry name" value="Calbindin_Ca-bind"/>
</dbReference>
<feature type="domain" description="EF-hand" evidence="5">
    <location>
        <begin position="171"/>
        <end position="206"/>
    </location>
</feature>
<feature type="domain" description="EF-hand" evidence="5">
    <location>
        <begin position="261"/>
        <end position="297"/>
    </location>
</feature>
<dbReference type="CDD" id="cd16179">
    <property type="entry name" value="EFh_HEF_CBN"/>
    <property type="match status" value="1"/>
</dbReference>
<dbReference type="InterPro" id="IPR011992">
    <property type="entry name" value="EF-hand-dom_pair"/>
</dbReference>
<dbReference type="PROSITE" id="PS00018">
    <property type="entry name" value="EF_HAND_1"/>
    <property type="match status" value="5"/>
</dbReference>
<dbReference type="WBParaSite" id="maker-uti_cns_0002429-snap-gene-0.7-mRNA-1">
    <property type="protein sequence ID" value="maker-uti_cns_0002429-snap-gene-0.7-mRNA-1"/>
    <property type="gene ID" value="maker-uti_cns_0002429-snap-gene-0.7"/>
</dbReference>
<sequence>MSGPISQQRQNQRANFLAQFRDQNTRRLKNFTATQFAEVWSHYDKDGNGFIEGQELDEFLREFISSVVTEDIGPEVISETALAAMKRDFMDAFDENYDGKIEIGELSQILPTEENFLLLFRRNNPVDSSVEFMRIWRQFDKDHSGYIEADELRDFLKHILDCADRCVSEDKLLEYTSTMLQLFDQNRDGKLQLSEMAKLLPVKENYLCRPIFKNANRINSNDIDRVFNLYDRDKNGCIENEELQGFLKDLLELAQEDYDAQDMLFFKKVILDQWDVNHDGKISKDELKMILLQQSRLASQMGL</sequence>
<evidence type="ECO:0000313" key="6">
    <source>
        <dbReference type="Proteomes" id="UP000095280"/>
    </source>
</evidence>
<name>A0A1I8GV54_9PLAT</name>
<dbReference type="STRING" id="282301.A0A1I8GV54"/>
<dbReference type="Pfam" id="PF13499">
    <property type="entry name" value="EF-hand_7"/>
    <property type="match status" value="3"/>
</dbReference>
<dbReference type="SMART" id="SM00054">
    <property type="entry name" value="EFh"/>
    <property type="match status" value="6"/>
</dbReference>
<dbReference type="Gene3D" id="1.10.238.10">
    <property type="entry name" value="EF-hand"/>
    <property type="match status" value="3"/>
</dbReference>
<reference evidence="7 8" key="1">
    <citation type="submission" date="2016-11" db="UniProtKB">
        <authorList>
            <consortium name="WormBaseParasite"/>
        </authorList>
    </citation>
    <scope>IDENTIFICATION</scope>
</reference>
<evidence type="ECO:0000313" key="8">
    <source>
        <dbReference type="WBParaSite" id="maker-uti_cns_0003133-snap-gene-0.4-mRNA-1"/>
    </source>
</evidence>
<keyword evidence="2" id="KW-0479">Metal-binding</keyword>
<dbReference type="GO" id="GO:0005509">
    <property type="term" value="F:calcium ion binding"/>
    <property type="evidence" value="ECO:0007669"/>
    <property type="project" value="InterPro"/>
</dbReference>
<evidence type="ECO:0000256" key="4">
    <source>
        <dbReference type="ARBA" id="ARBA00022837"/>
    </source>
</evidence>
<dbReference type="FunFam" id="1.10.238.10:FF:000262">
    <property type="entry name" value="calbindin-32 isoform X2"/>
    <property type="match status" value="1"/>
</dbReference>
<dbReference type="InterPro" id="IPR002048">
    <property type="entry name" value="EF_hand_dom"/>
</dbReference>
<dbReference type="InterPro" id="IPR018247">
    <property type="entry name" value="EF_Hand_1_Ca_BS"/>
</dbReference>